<name>A0A931B9C4_9ACTN</name>
<dbReference type="CDD" id="cd06849">
    <property type="entry name" value="lipoyl_domain"/>
    <property type="match status" value="1"/>
</dbReference>
<feature type="domain" description="Lipoyl-binding" evidence="8">
    <location>
        <begin position="5"/>
        <end position="80"/>
    </location>
</feature>
<evidence type="ECO:0000256" key="1">
    <source>
        <dbReference type="ARBA" id="ARBA00001938"/>
    </source>
</evidence>
<proteinExistence type="inferred from homology"/>
<sequence length="371" mass="38248">MSTEGGEFRLPDLGEGLTEAEIVAWLVRPGDMVDLDQPVVVVETTKATVELPSPCSGVVTRTHGEAGDVVEVGGVLLSLASPAPEAASAPPAAVLVGSGAAAPASGAAKRGRVLPPGAASLTPSGVPGASSAHGARGARGARVARPVPQRASAHRRAVAEKLTRTQREVPAATCWVDADATGLLAARDQLRDAGVGLLALLARITVSGLRRFPELNSRYDEESGMAVPAPAVHLGIAVDTPRGLLVPVVRDAQDLGLRDLDAEISRLTLAAREGRLELAALTGSTMTLNNFGAFGVDGSTPLLNHPEAAMLGVGRIAAKPWVVGDELVVRRVVHLSVTFDHRVCDGAAPSGLLRHVADCVEQPLRLLLDEA</sequence>
<dbReference type="InterPro" id="IPR023213">
    <property type="entry name" value="CAT-like_dom_sf"/>
</dbReference>
<evidence type="ECO:0000256" key="2">
    <source>
        <dbReference type="ARBA" id="ARBA00007317"/>
    </source>
</evidence>
<dbReference type="SUPFAM" id="SSF52777">
    <property type="entry name" value="CoA-dependent acyltransferases"/>
    <property type="match status" value="1"/>
</dbReference>
<keyword evidence="4 6" id="KW-0450">Lipoyl</keyword>
<dbReference type="RefSeq" id="WP_196195298.1">
    <property type="nucleotide sequence ID" value="NZ_JADPRT010000007.1"/>
</dbReference>
<dbReference type="EMBL" id="JADPRT010000007">
    <property type="protein sequence ID" value="MBF9070148.1"/>
    <property type="molecule type" value="Genomic_DNA"/>
</dbReference>
<dbReference type="InterPro" id="IPR000089">
    <property type="entry name" value="Biotin_lipoyl"/>
</dbReference>
<evidence type="ECO:0000256" key="7">
    <source>
        <dbReference type="SAM" id="MobiDB-lite"/>
    </source>
</evidence>
<keyword evidence="10" id="KW-1185">Reference proteome</keyword>
<evidence type="ECO:0000256" key="3">
    <source>
        <dbReference type="ARBA" id="ARBA00022679"/>
    </source>
</evidence>
<dbReference type="Gene3D" id="2.40.50.100">
    <property type="match status" value="1"/>
</dbReference>
<comment type="cofactor">
    <cofactor evidence="1 6">
        <name>(R)-lipoate</name>
        <dbReference type="ChEBI" id="CHEBI:83088"/>
    </cofactor>
</comment>
<evidence type="ECO:0000256" key="6">
    <source>
        <dbReference type="RuleBase" id="RU003423"/>
    </source>
</evidence>
<dbReference type="InterPro" id="IPR003016">
    <property type="entry name" value="2-oxoA_DH_lipoyl-BS"/>
</dbReference>
<dbReference type="Gene3D" id="3.30.559.10">
    <property type="entry name" value="Chloramphenicol acetyltransferase-like domain"/>
    <property type="match status" value="1"/>
</dbReference>
<feature type="compositionally biased region" description="Low complexity" evidence="7">
    <location>
        <begin position="127"/>
        <end position="151"/>
    </location>
</feature>
<dbReference type="InterPro" id="IPR001078">
    <property type="entry name" value="2-oxoacid_DH_actylTfrase"/>
</dbReference>
<comment type="similarity">
    <text evidence="2 6">Belongs to the 2-oxoacid dehydrogenase family.</text>
</comment>
<evidence type="ECO:0000313" key="9">
    <source>
        <dbReference type="EMBL" id="MBF9070148.1"/>
    </source>
</evidence>
<evidence type="ECO:0000313" key="10">
    <source>
        <dbReference type="Proteomes" id="UP000657385"/>
    </source>
</evidence>
<organism evidence="9 10">
    <name type="scientific">Streptacidiphilus fuscans</name>
    <dbReference type="NCBI Taxonomy" id="2789292"/>
    <lineage>
        <taxon>Bacteria</taxon>
        <taxon>Bacillati</taxon>
        <taxon>Actinomycetota</taxon>
        <taxon>Actinomycetes</taxon>
        <taxon>Kitasatosporales</taxon>
        <taxon>Streptomycetaceae</taxon>
        <taxon>Streptacidiphilus</taxon>
    </lineage>
</organism>
<dbReference type="GO" id="GO:0005737">
    <property type="term" value="C:cytoplasm"/>
    <property type="evidence" value="ECO:0007669"/>
    <property type="project" value="TreeGrafter"/>
</dbReference>
<dbReference type="PANTHER" id="PTHR43178">
    <property type="entry name" value="DIHYDROLIPOAMIDE ACETYLTRANSFERASE COMPONENT OF PYRUVATE DEHYDROGENASE COMPLEX"/>
    <property type="match status" value="1"/>
</dbReference>
<evidence type="ECO:0000256" key="5">
    <source>
        <dbReference type="ARBA" id="ARBA00023315"/>
    </source>
</evidence>
<dbReference type="Pfam" id="PF00198">
    <property type="entry name" value="2-oxoacid_dh"/>
    <property type="match status" value="1"/>
</dbReference>
<dbReference type="Proteomes" id="UP000657385">
    <property type="component" value="Unassembled WGS sequence"/>
</dbReference>
<accession>A0A931B9C4</accession>
<keyword evidence="5 6" id="KW-0012">Acyltransferase</keyword>
<dbReference type="PROSITE" id="PS00189">
    <property type="entry name" value="LIPOYL"/>
    <property type="match status" value="1"/>
</dbReference>
<feature type="region of interest" description="Disordered" evidence="7">
    <location>
        <begin position="116"/>
        <end position="154"/>
    </location>
</feature>
<dbReference type="PROSITE" id="PS50968">
    <property type="entry name" value="BIOTINYL_LIPOYL"/>
    <property type="match status" value="1"/>
</dbReference>
<dbReference type="PANTHER" id="PTHR43178:SF5">
    <property type="entry name" value="LIPOAMIDE ACYLTRANSFERASE COMPONENT OF BRANCHED-CHAIN ALPHA-KETO ACID DEHYDROGENASE COMPLEX, MITOCHONDRIAL"/>
    <property type="match status" value="1"/>
</dbReference>
<gene>
    <name evidence="9" type="ORF">I2501_19160</name>
</gene>
<dbReference type="SUPFAM" id="SSF51230">
    <property type="entry name" value="Single hybrid motif"/>
    <property type="match status" value="1"/>
</dbReference>
<protein>
    <recommendedName>
        <fullName evidence="6">Dihydrolipoamide acetyltransferase component of pyruvate dehydrogenase complex</fullName>
        <ecNumber evidence="6">2.3.1.-</ecNumber>
    </recommendedName>
</protein>
<dbReference type="GO" id="GO:0016407">
    <property type="term" value="F:acetyltransferase activity"/>
    <property type="evidence" value="ECO:0007669"/>
    <property type="project" value="TreeGrafter"/>
</dbReference>
<comment type="caution">
    <text evidence="9">The sequence shown here is derived from an EMBL/GenBank/DDBJ whole genome shotgun (WGS) entry which is preliminary data.</text>
</comment>
<dbReference type="InterPro" id="IPR011053">
    <property type="entry name" value="Single_hybrid_motif"/>
</dbReference>
<evidence type="ECO:0000256" key="4">
    <source>
        <dbReference type="ARBA" id="ARBA00022823"/>
    </source>
</evidence>
<reference evidence="9" key="1">
    <citation type="submission" date="2020-11" db="EMBL/GenBank/DDBJ databases">
        <title>Isolation and identification of active actinomycetes.</title>
        <authorList>
            <person name="Yu B."/>
        </authorList>
    </citation>
    <scope>NUCLEOTIDE SEQUENCE</scope>
    <source>
        <strain evidence="9">NEAU-YB345</strain>
    </source>
</reference>
<dbReference type="EC" id="2.3.1.-" evidence="6"/>
<evidence type="ECO:0000259" key="8">
    <source>
        <dbReference type="PROSITE" id="PS50968"/>
    </source>
</evidence>
<dbReference type="Pfam" id="PF00364">
    <property type="entry name" value="Biotin_lipoyl"/>
    <property type="match status" value="1"/>
</dbReference>
<keyword evidence="3 6" id="KW-0808">Transferase</keyword>
<dbReference type="GO" id="GO:0031405">
    <property type="term" value="F:lipoic acid binding"/>
    <property type="evidence" value="ECO:0007669"/>
    <property type="project" value="TreeGrafter"/>
</dbReference>
<dbReference type="InterPro" id="IPR050743">
    <property type="entry name" value="2-oxoacid_DH_E2_comp"/>
</dbReference>
<dbReference type="AlphaFoldDB" id="A0A931B9C4"/>